<organism evidence="2">
    <name type="scientific">Mucor ambiguus</name>
    <dbReference type="NCBI Taxonomy" id="91626"/>
    <lineage>
        <taxon>Eukaryota</taxon>
        <taxon>Fungi</taxon>
        <taxon>Fungi incertae sedis</taxon>
        <taxon>Mucoromycota</taxon>
        <taxon>Mucoromycotina</taxon>
        <taxon>Mucoromycetes</taxon>
        <taxon>Mucorales</taxon>
        <taxon>Mucorineae</taxon>
        <taxon>Mucoraceae</taxon>
        <taxon>Mucor</taxon>
    </lineage>
</organism>
<sequence length="49" mass="5185">MPLNIATNAPFKDENEGNAVDIKANDNDTTNAVEAKAIDGHAEQKTTAD</sequence>
<reference evidence="2" key="1">
    <citation type="submission" date="2014-09" db="EMBL/GenBank/DDBJ databases">
        <title>Draft genome sequence of an oleaginous Mucoromycotina fungus Mucor ambiguus NBRC6742.</title>
        <authorList>
            <person name="Takeda I."/>
            <person name="Yamane N."/>
            <person name="Morita T."/>
            <person name="Tamano K."/>
            <person name="Machida M."/>
            <person name="Baker S."/>
            <person name="Koike H."/>
        </authorList>
    </citation>
    <scope>NUCLEOTIDE SEQUENCE</scope>
    <source>
        <strain evidence="2">NBRC 6742</strain>
    </source>
</reference>
<evidence type="ECO:0000256" key="1">
    <source>
        <dbReference type="SAM" id="MobiDB-lite"/>
    </source>
</evidence>
<dbReference type="EMBL" id="DF837498">
    <property type="protein sequence ID" value="GAN11890.1"/>
    <property type="molecule type" value="Genomic_DNA"/>
</dbReference>
<feature type="non-terminal residue" evidence="2">
    <location>
        <position position="49"/>
    </location>
</feature>
<accession>A0A0C9LZD4</accession>
<evidence type="ECO:0000313" key="3">
    <source>
        <dbReference type="Proteomes" id="UP000053815"/>
    </source>
</evidence>
<dbReference type="Proteomes" id="UP000053815">
    <property type="component" value="Unassembled WGS sequence"/>
</dbReference>
<dbReference type="AlphaFoldDB" id="A0A0C9LZD4"/>
<name>A0A0C9LZD4_9FUNG</name>
<feature type="region of interest" description="Disordered" evidence="1">
    <location>
        <begin position="1"/>
        <end position="23"/>
    </location>
</feature>
<evidence type="ECO:0000313" key="2">
    <source>
        <dbReference type="EMBL" id="GAN11890.1"/>
    </source>
</evidence>
<proteinExistence type="predicted"/>
<protein>
    <submittedName>
        <fullName evidence="2">Uncharacterized protein</fullName>
    </submittedName>
</protein>
<gene>
    <name evidence="2" type="ORF">MAM1_1209d11513</name>
</gene>
<keyword evidence="3" id="KW-1185">Reference proteome</keyword>